<keyword evidence="1" id="KW-0677">Repeat</keyword>
<feature type="compositionally biased region" description="Basic and acidic residues" evidence="2">
    <location>
        <begin position="660"/>
        <end position="669"/>
    </location>
</feature>
<dbReference type="EMBL" id="PDCK01000045">
    <property type="protein sequence ID" value="PRQ20969.1"/>
    <property type="molecule type" value="Genomic_DNA"/>
</dbReference>
<evidence type="ECO:0000256" key="2">
    <source>
        <dbReference type="SAM" id="MobiDB-lite"/>
    </source>
</evidence>
<gene>
    <name evidence="4" type="ORF">RchiOBHm_Chr7g0233961</name>
</gene>
<comment type="caution">
    <text evidence="4">The sequence shown here is derived from an EMBL/GenBank/DDBJ whole genome shotgun (WGS) entry which is preliminary data.</text>
</comment>
<feature type="compositionally biased region" description="Polar residues" evidence="2">
    <location>
        <begin position="670"/>
        <end position="696"/>
    </location>
</feature>
<protein>
    <submittedName>
        <fullName evidence="4">Putative P-loop containing nucleoside triphosphate hydrolase, leucine-rich repeat domain, L</fullName>
    </submittedName>
</protein>
<organism evidence="4 5">
    <name type="scientific">Rosa chinensis</name>
    <name type="common">China rose</name>
    <dbReference type="NCBI Taxonomy" id="74649"/>
    <lineage>
        <taxon>Eukaryota</taxon>
        <taxon>Viridiplantae</taxon>
        <taxon>Streptophyta</taxon>
        <taxon>Embryophyta</taxon>
        <taxon>Tracheophyta</taxon>
        <taxon>Spermatophyta</taxon>
        <taxon>Magnoliopsida</taxon>
        <taxon>eudicotyledons</taxon>
        <taxon>Gunneridae</taxon>
        <taxon>Pentapetalae</taxon>
        <taxon>rosids</taxon>
        <taxon>fabids</taxon>
        <taxon>Rosales</taxon>
        <taxon>Rosaceae</taxon>
        <taxon>Rosoideae</taxon>
        <taxon>Rosoideae incertae sedis</taxon>
        <taxon>Rosa</taxon>
    </lineage>
</organism>
<name>A0A2P6PGC5_ROSCH</name>
<dbReference type="PANTHER" id="PTHR11017">
    <property type="entry name" value="LEUCINE-RICH REPEAT-CONTAINING PROTEIN"/>
    <property type="match status" value="1"/>
</dbReference>
<proteinExistence type="predicted"/>
<sequence>MNEEEAFELFNWHAFQNHCPNAGFLNLSKSVVTYCGGLPLALEVLGSFLFKGSKRDWKSTLEKLKKIPDDKIQDKLRISFDAIDENQKDIFLHISCFLIGMDRNYVTQILHGCGYFPETGIRVLIHRCLVTVNERNKLMMHDLLREMGREVVRAESPKRPEKRSRLWRQDDVIDVLTEESGTEEIEGLALNLQRTDKKSFSSKAFTNMRRLNLLQLNYVQLTGDYANLSKKLIWLCWRGFSPNFIGTEFLNQGKLVSIDLRYSNLIKFWEHSRLLEKLKILNLSHSHYLTQSPDFSKLPNLEYLILKDCESLSEIHQSVGHLKRLALLNLKNCKMLKDLPRSFYKLTSIKTLVLFGCSRFENLGEDIGKMISLTTLLVHGTAMSQVPSSVGRLQNLNYSSMQGLIRVKLRFPEVPKNYFPALPQGFTSLIYLNLAGSSSGPSLPKLSGLSNLEYLRFNNMANLPASRDLPTSLKELEVDHCTALEIIPNISKTLRHNILQGWTASGDGGIFLPDIPKWFAYVRKSERVFFQVPQVIGCNLEAFTVCAVCSSSFNEHISPTGISIFVTNYTKLINFAVRPDHLTEITSDEVVVWQVNLSNNDFNLEGGDFVEVEAVTGSGFTVKNTGVGLVWDPKLVNENKIESEPIPYECESSLHPASSFDHDLSDENRPSQMSRQEQQPMRLQVHQLKSGSSSQAKPKVRRRNPCSCWW</sequence>
<dbReference type="Pfam" id="PF23282">
    <property type="entry name" value="WHD_ROQ1"/>
    <property type="match status" value="1"/>
</dbReference>
<dbReference type="SUPFAM" id="SSF52540">
    <property type="entry name" value="P-loop containing nucleoside triphosphate hydrolases"/>
    <property type="match status" value="1"/>
</dbReference>
<dbReference type="InterPro" id="IPR032675">
    <property type="entry name" value="LRR_dom_sf"/>
</dbReference>
<dbReference type="Gene3D" id="1.10.8.430">
    <property type="entry name" value="Helical domain of apoptotic protease-activating factors"/>
    <property type="match status" value="1"/>
</dbReference>
<dbReference type="Gene3D" id="3.80.10.10">
    <property type="entry name" value="Ribonuclease Inhibitor"/>
    <property type="match status" value="2"/>
</dbReference>
<dbReference type="GO" id="GO:0016787">
    <property type="term" value="F:hydrolase activity"/>
    <property type="evidence" value="ECO:0007669"/>
    <property type="project" value="UniProtKB-KW"/>
</dbReference>
<dbReference type="SUPFAM" id="SSF52058">
    <property type="entry name" value="L domain-like"/>
    <property type="match status" value="1"/>
</dbReference>
<evidence type="ECO:0000313" key="5">
    <source>
        <dbReference type="Proteomes" id="UP000238479"/>
    </source>
</evidence>
<dbReference type="OMA" id="IRIMIGM"/>
<dbReference type="GO" id="GO:0043531">
    <property type="term" value="F:ADP binding"/>
    <property type="evidence" value="ECO:0007669"/>
    <property type="project" value="InterPro"/>
</dbReference>
<dbReference type="InterPro" id="IPR027417">
    <property type="entry name" value="P-loop_NTPase"/>
</dbReference>
<dbReference type="AlphaFoldDB" id="A0A2P6PGC5"/>
<evidence type="ECO:0000259" key="3">
    <source>
        <dbReference type="Pfam" id="PF23282"/>
    </source>
</evidence>
<feature type="domain" description="Disease resistance protein Roq1-like winged-helix" evidence="3">
    <location>
        <begin position="84"/>
        <end position="156"/>
    </location>
</feature>
<dbReference type="PANTHER" id="PTHR11017:SF560">
    <property type="entry name" value="RESISTANCE PROTEIN (TIR-NBS-LRR CLASS), PUTATIVE-RELATED"/>
    <property type="match status" value="1"/>
</dbReference>
<accession>A0A2P6PGC5</accession>
<dbReference type="InterPro" id="IPR044974">
    <property type="entry name" value="Disease_R_plants"/>
</dbReference>
<dbReference type="GO" id="GO:0006952">
    <property type="term" value="P:defense response"/>
    <property type="evidence" value="ECO:0007669"/>
    <property type="project" value="InterPro"/>
</dbReference>
<evidence type="ECO:0000256" key="1">
    <source>
        <dbReference type="ARBA" id="ARBA00022737"/>
    </source>
</evidence>
<keyword evidence="5" id="KW-1185">Reference proteome</keyword>
<dbReference type="Gramene" id="PRQ20969">
    <property type="protein sequence ID" value="PRQ20969"/>
    <property type="gene ID" value="RchiOBHm_Chr7g0233961"/>
</dbReference>
<dbReference type="InterPro" id="IPR042197">
    <property type="entry name" value="Apaf_helical"/>
</dbReference>
<dbReference type="Proteomes" id="UP000238479">
    <property type="component" value="Chromosome 7"/>
</dbReference>
<dbReference type="PRINTS" id="PR00364">
    <property type="entry name" value="DISEASERSIST"/>
</dbReference>
<dbReference type="InterPro" id="IPR058192">
    <property type="entry name" value="WHD_ROQ1-like"/>
</dbReference>
<evidence type="ECO:0000313" key="4">
    <source>
        <dbReference type="EMBL" id="PRQ20969.1"/>
    </source>
</evidence>
<keyword evidence="4" id="KW-0378">Hydrolase</keyword>
<feature type="region of interest" description="Disordered" evidence="2">
    <location>
        <begin position="657"/>
        <end position="710"/>
    </location>
</feature>
<reference evidence="4 5" key="1">
    <citation type="journal article" date="2018" name="Nat. Genet.">
        <title>The Rosa genome provides new insights in the design of modern roses.</title>
        <authorList>
            <person name="Bendahmane M."/>
        </authorList>
    </citation>
    <scope>NUCLEOTIDE SEQUENCE [LARGE SCALE GENOMIC DNA]</scope>
    <source>
        <strain evidence="5">cv. Old Blush</strain>
    </source>
</reference>